<dbReference type="SUPFAM" id="SSF49879">
    <property type="entry name" value="SMAD/FHA domain"/>
    <property type="match status" value="1"/>
</dbReference>
<dbReference type="Gene3D" id="2.60.200.20">
    <property type="match status" value="1"/>
</dbReference>
<dbReference type="EMBL" id="QYYH01000005">
    <property type="protein sequence ID" value="RJY19282.1"/>
    <property type="molecule type" value="Genomic_DNA"/>
</dbReference>
<dbReference type="Proteomes" id="UP000273022">
    <property type="component" value="Unassembled WGS sequence"/>
</dbReference>
<dbReference type="Pfam" id="PF00498">
    <property type="entry name" value="FHA"/>
    <property type="match status" value="1"/>
</dbReference>
<sequence>MSLSMKIIKSPYGESIYEWVKTFPKDGGDIGRAFGNTFKLSDSTQVISNRHAKILPIEGGYKIIDTSKNGLFINDSKTPLGRNNAIMLSDGDVLGAGEYLLLVSLFNPYENNIDEAPDENNTLEVEPIFADDPFHQLDSEKSVVLTADEINGMSDDEERERYLAESIEHDVFEDVGEHKAEIENDFSTGFTSMEENPFESPLENPFEETSFRATSQTSFDESCVHYERPRKDMLVEHKTAEERFVQYSEKSIEIALNRLFKDIDPEKIEELFKELTGTSFFAEKSRYWNMYKKYFARLIRDRDLHIKFYSYYQEAIKIQISLDGDH</sequence>
<gene>
    <name evidence="2" type="ORF">D5R81_01420</name>
</gene>
<accession>A0A3A6UJH5</accession>
<evidence type="ECO:0000259" key="1">
    <source>
        <dbReference type="PROSITE" id="PS50006"/>
    </source>
</evidence>
<dbReference type="OrthoDB" id="273564at2"/>
<dbReference type="InterPro" id="IPR000253">
    <property type="entry name" value="FHA_dom"/>
</dbReference>
<feature type="domain" description="FHA" evidence="1">
    <location>
        <begin position="28"/>
        <end position="78"/>
    </location>
</feature>
<reference evidence="2 3" key="1">
    <citation type="submission" date="2018-09" db="EMBL/GenBank/DDBJ databases">
        <title>Phylogeny of the Shewanellaceae, and recommendation for two new genera, Pseudoshewanella and Parashewanella.</title>
        <authorList>
            <person name="Wang G."/>
        </authorList>
    </citation>
    <scope>NUCLEOTIDE SEQUENCE [LARGE SCALE GENOMIC DNA]</scope>
    <source>
        <strain evidence="2 3">KCTC 22492</strain>
    </source>
</reference>
<evidence type="ECO:0000313" key="3">
    <source>
        <dbReference type="Proteomes" id="UP000273022"/>
    </source>
</evidence>
<comment type="caution">
    <text evidence="2">The sequence shown here is derived from an EMBL/GenBank/DDBJ whole genome shotgun (WGS) entry which is preliminary data.</text>
</comment>
<dbReference type="AlphaFoldDB" id="A0A3A6UJH5"/>
<keyword evidence="3" id="KW-1185">Reference proteome</keyword>
<dbReference type="PROSITE" id="PS50006">
    <property type="entry name" value="FHA_DOMAIN"/>
    <property type="match status" value="1"/>
</dbReference>
<dbReference type="SMART" id="SM00240">
    <property type="entry name" value="FHA"/>
    <property type="match status" value="1"/>
</dbReference>
<dbReference type="CDD" id="cd00060">
    <property type="entry name" value="FHA"/>
    <property type="match status" value="1"/>
</dbReference>
<protein>
    <submittedName>
        <fullName evidence="2">FHA domain-containing protein</fullName>
    </submittedName>
</protein>
<dbReference type="RefSeq" id="WP_121851877.1">
    <property type="nucleotide sequence ID" value="NZ_CP037952.1"/>
</dbReference>
<proteinExistence type="predicted"/>
<name>A0A3A6UJH5_9GAMM</name>
<evidence type="ECO:0000313" key="2">
    <source>
        <dbReference type="EMBL" id="RJY19282.1"/>
    </source>
</evidence>
<dbReference type="InterPro" id="IPR008984">
    <property type="entry name" value="SMAD_FHA_dom_sf"/>
</dbReference>
<organism evidence="2 3">
    <name type="scientific">Parashewanella spongiae</name>
    <dbReference type="NCBI Taxonomy" id="342950"/>
    <lineage>
        <taxon>Bacteria</taxon>
        <taxon>Pseudomonadati</taxon>
        <taxon>Pseudomonadota</taxon>
        <taxon>Gammaproteobacteria</taxon>
        <taxon>Alteromonadales</taxon>
        <taxon>Shewanellaceae</taxon>
        <taxon>Parashewanella</taxon>
    </lineage>
</organism>
<dbReference type="Pfam" id="PF20232">
    <property type="entry name" value="T6SS_FHA_C"/>
    <property type="match status" value="1"/>
</dbReference>
<dbReference type="InterPro" id="IPR046883">
    <property type="entry name" value="T6SS_FHA_C"/>
</dbReference>